<dbReference type="SUPFAM" id="SSF49842">
    <property type="entry name" value="TNF-like"/>
    <property type="match status" value="1"/>
</dbReference>
<keyword evidence="7" id="KW-1185">Reference proteome</keyword>
<evidence type="ECO:0000256" key="3">
    <source>
        <dbReference type="ARBA" id="ARBA00022729"/>
    </source>
</evidence>
<dbReference type="PANTHER" id="PTHR15427:SF52">
    <property type="entry name" value="C1Q DOMAIN-CONTAINING PROTEIN"/>
    <property type="match status" value="1"/>
</dbReference>
<organism evidence="7 8">
    <name type="scientific">Python bivittatus</name>
    <name type="common">Burmese python</name>
    <name type="synonym">Python molurus bivittatus</name>
    <dbReference type="NCBI Taxonomy" id="176946"/>
    <lineage>
        <taxon>Eukaryota</taxon>
        <taxon>Metazoa</taxon>
        <taxon>Chordata</taxon>
        <taxon>Craniata</taxon>
        <taxon>Vertebrata</taxon>
        <taxon>Euteleostomi</taxon>
        <taxon>Lepidosauria</taxon>
        <taxon>Squamata</taxon>
        <taxon>Bifurcata</taxon>
        <taxon>Unidentata</taxon>
        <taxon>Episquamata</taxon>
        <taxon>Toxicofera</taxon>
        <taxon>Serpentes</taxon>
        <taxon>Henophidia</taxon>
        <taxon>Pythonidae</taxon>
        <taxon>Python</taxon>
    </lineage>
</organism>
<feature type="region of interest" description="Disordered" evidence="5">
    <location>
        <begin position="119"/>
        <end position="157"/>
    </location>
</feature>
<dbReference type="PANTHER" id="PTHR15427">
    <property type="entry name" value="EMILIN ELASTIN MICROFIBRIL INTERFACE-LOCATED PROTEIN ELASTIN MICROFIBRIL INTERFACER"/>
    <property type="match status" value="1"/>
</dbReference>
<evidence type="ECO:0000259" key="6">
    <source>
        <dbReference type="PROSITE" id="PS50871"/>
    </source>
</evidence>
<keyword evidence="3" id="KW-0732">Signal</keyword>
<evidence type="ECO:0000256" key="5">
    <source>
        <dbReference type="SAM" id="MobiDB-lite"/>
    </source>
</evidence>
<evidence type="ECO:0000256" key="2">
    <source>
        <dbReference type="ARBA" id="ARBA00022525"/>
    </source>
</evidence>
<dbReference type="OrthoDB" id="6138508at2759"/>
<dbReference type="Gene3D" id="2.60.120.40">
    <property type="match status" value="1"/>
</dbReference>
<dbReference type="GO" id="GO:0005576">
    <property type="term" value="C:extracellular region"/>
    <property type="evidence" value="ECO:0007669"/>
    <property type="project" value="UniProtKB-SubCell"/>
</dbReference>
<dbReference type="GeneID" id="103049585"/>
<keyword evidence="2" id="KW-0964">Secreted</keyword>
<dbReference type="InterPro" id="IPR008160">
    <property type="entry name" value="Collagen"/>
</dbReference>
<dbReference type="InterPro" id="IPR008983">
    <property type="entry name" value="Tumour_necrosis_fac-like_dom"/>
</dbReference>
<evidence type="ECO:0000256" key="4">
    <source>
        <dbReference type="ARBA" id="ARBA00023119"/>
    </source>
</evidence>
<dbReference type="PROSITE" id="PS50871">
    <property type="entry name" value="C1Q"/>
    <property type="match status" value="1"/>
</dbReference>
<comment type="subcellular location">
    <subcellularLocation>
        <location evidence="1">Secreted</location>
    </subcellularLocation>
</comment>
<reference evidence="8" key="1">
    <citation type="submission" date="2025-08" db="UniProtKB">
        <authorList>
            <consortium name="RefSeq"/>
        </authorList>
    </citation>
    <scope>IDENTIFICATION</scope>
    <source>
        <tissue evidence="8">Liver</tissue>
    </source>
</reference>
<dbReference type="InterPro" id="IPR001073">
    <property type="entry name" value="C1q_dom"/>
</dbReference>
<dbReference type="InterPro" id="IPR050392">
    <property type="entry name" value="Collagen/C1q_domain"/>
</dbReference>
<dbReference type="Pfam" id="PF00386">
    <property type="entry name" value="C1q"/>
    <property type="match status" value="1"/>
</dbReference>
<sequence>MRIAAKERSTQGIPLVGVNVILPPIHRVSLLIVHPSQLKMHATFLLLLVYFLHASSLPGEKAPPKRRAWRAPSCVRCCRQGEQPVSITTSRYTRMTSDSVYALPKIQPTIDIHILKGEKGEMGEQGRSGPEGKSGEPGLQGSSGPKGQKGHVGPPGHSCKQHYAAFSIGRSKPLHSLDYYQRVTFDPEFVNLYKHFNMFTGSFFCYVPGIYFFSLNVHTWNYKETYLHIMKNEDQVAILYSQPSERSIMQSQSLMLDLLEGDEVWIRMFKRERENAIYSEESDIYIIFNGHLIKPAVE</sequence>
<dbReference type="SMART" id="SM00110">
    <property type="entry name" value="C1Q"/>
    <property type="match status" value="1"/>
</dbReference>
<evidence type="ECO:0000313" key="7">
    <source>
        <dbReference type="Proteomes" id="UP000695026"/>
    </source>
</evidence>
<dbReference type="AlphaFoldDB" id="A0A9F5IQS5"/>
<evidence type="ECO:0000313" key="8">
    <source>
        <dbReference type="RefSeq" id="XP_025025082.1"/>
    </source>
</evidence>
<proteinExistence type="predicted"/>
<feature type="domain" description="C1q" evidence="6">
    <location>
        <begin position="159"/>
        <end position="298"/>
    </location>
</feature>
<keyword evidence="4" id="KW-0176">Collagen</keyword>
<evidence type="ECO:0000256" key="1">
    <source>
        <dbReference type="ARBA" id="ARBA00004613"/>
    </source>
</evidence>
<dbReference type="GO" id="GO:0005581">
    <property type="term" value="C:collagen trimer"/>
    <property type="evidence" value="ECO:0007669"/>
    <property type="project" value="UniProtKB-KW"/>
</dbReference>
<gene>
    <name evidence="8" type="primary">LOC103049585</name>
</gene>
<dbReference type="RefSeq" id="XP_025025082.1">
    <property type="nucleotide sequence ID" value="XM_025169314.1"/>
</dbReference>
<dbReference type="Proteomes" id="UP000695026">
    <property type="component" value="Unplaced"/>
</dbReference>
<protein>
    <submittedName>
        <fullName evidence="8">Complement C1q tumor necrosis factor-related protein 1-like isoform X1</fullName>
    </submittedName>
</protein>
<accession>A0A9F5IQS5</accession>
<name>A0A9F5IQS5_PYTBI</name>
<dbReference type="Pfam" id="PF01391">
    <property type="entry name" value="Collagen"/>
    <property type="match status" value="1"/>
</dbReference>
<dbReference type="FunFam" id="2.60.120.40:FF:000029">
    <property type="entry name" value="Complement C1q tumor necrosis factor-related protein 1"/>
    <property type="match status" value="1"/>
</dbReference>
<dbReference type="PRINTS" id="PR00007">
    <property type="entry name" value="COMPLEMNTC1Q"/>
</dbReference>